<dbReference type="PANTHER" id="PTHR10000">
    <property type="entry name" value="PHOSPHOSERINE PHOSPHATASE"/>
    <property type="match status" value="1"/>
</dbReference>
<dbReference type="InterPro" id="IPR036412">
    <property type="entry name" value="HAD-like_sf"/>
</dbReference>
<accession>A0A1G6KNR3</accession>
<dbReference type="GO" id="GO:0000287">
    <property type="term" value="F:magnesium ion binding"/>
    <property type="evidence" value="ECO:0007669"/>
    <property type="project" value="TreeGrafter"/>
</dbReference>
<organism evidence="1 2">
    <name type="scientific">Pelagirhabdus alkalitolerans</name>
    <dbReference type="NCBI Taxonomy" id="1612202"/>
    <lineage>
        <taxon>Bacteria</taxon>
        <taxon>Bacillati</taxon>
        <taxon>Bacillota</taxon>
        <taxon>Bacilli</taxon>
        <taxon>Bacillales</taxon>
        <taxon>Bacillaceae</taxon>
        <taxon>Pelagirhabdus</taxon>
    </lineage>
</organism>
<dbReference type="InterPro" id="IPR023214">
    <property type="entry name" value="HAD_sf"/>
</dbReference>
<dbReference type="Gene3D" id="3.40.50.1000">
    <property type="entry name" value="HAD superfamily/HAD-like"/>
    <property type="match status" value="1"/>
</dbReference>
<dbReference type="RefSeq" id="WP_090796047.1">
    <property type="nucleotide sequence ID" value="NZ_FMYI01000006.1"/>
</dbReference>
<dbReference type="InterPro" id="IPR000150">
    <property type="entry name" value="Cof"/>
</dbReference>
<dbReference type="NCBIfam" id="TIGR00099">
    <property type="entry name" value="Cof-subfamily"/>
    <property type="match status" value="1"/>
</dbReference>
<dbReference type="Gene3D" id="3.30.1240.10">
    <property type="match status" value="1"/>
</dbReference>
<evidence type="ECO:0000313" key="1">
    <source>
        <dbReference type="EMBL" id="SDC32478.1"/>
    </source>
</evidence>
<protein>
    <recommendedName>
        <fullName evidence="3">Cof subfamily of IIB subfamily of haloacid dehalogenase superfamily/HAD-superfamily hydrolase, subfamily IIB</fullName>
    </recommendedName>
</protein>
<dbReference type="SUPFAM" id="SSF56784">
    <property type="entry name" value="HAD-like"/>
    <property type="match status" value="1"/>
</dbReference>
<dbReference type="STRING" id="1612202.SAMN05421734_106148"/>
<dbReference type="EMBL" id="FMYI01000006">
    <property type="protein sequence ID" value="SDC32478.1"/>
    <property type="molecule type" value="Genomic_DNA"/>
</dbReference>
<gene>
    <name evidence="1" type="ORF">SAMN05421734_106148</name>
</gene>
<evidence type="ECO:0008006" key="3">
    <source>
        <dbReference type="Google" id="ProtNLM"/>
    </source>
</evidence>
<name>A0A1G6KNR3_9BACI</name>
<dbReference type="SFLD" id="SFLDS00003">
    <property type="entry name" value="Haloacid_Dehalogenase"/>
    <property type="match status" value="1"/>
</dbReference>
<dbReference type="GO" id="GO:0016791">
    <property type="term" value="F:phosphatase activity"/>
    <property type="evidence" value="ECO:0007669"/>
    <property type="project" value="TreeGrafter"/>
</dbReference>
<dbReference type="GO" id="GO:0005829">
    <property type="term" value="C:cytosol"/>
    <property type="evidence" value="ECO:0007669"/>
    <property type="project" value="TreeGrafter"/>
</dbReference>
<dbReference type="OrthoDB" id="9810101at2"/>
<dbReference type="Proteomes" id="UP000242949">
    <property type="component" value="Unassembled WGS sequence"/>
</dbReference>
<dbReference type="InterPro" id="IPR006379">
    <property type="entry name" value="HAD-SF_hydro_IIB"/>
</dbReference>
<dbReference type="SFLD" id="SFLDG01140">
    <property type="entry name" value="C2.B:_Phosphomannomutase_and_P"/>
    <property type="match status" value="1"/>
</dbReference>
<dbReference type="AlphaFoldDB" id="A0A1G6KNR3"/>
<evidence type="ECO:0000313" key="2">
    <source>
        <dbReference type="Proteomes" id="UP000242949"/>
    </source>
</evidence>
<dbReference type="NCBIfam" id="TIGR01484">
    <property type="entry name" value="HAD-SF-IIB"/>
    <property type="match status" value="1"/>
</dbReference>
<proteinExistence type="predicted"/>
<dbReference type="PANTHER" id="PTHR10000:SF25">
    <property type="entry name" value="PHOSPHATASE YKRA-RELATED"/>
    <property type="match status" value="1"/>
</dbReference>
<reference evidence="2" key="1">
    <citation type="submission" date="2016-09" db="EMBL/GenBank/DDBJ databases">
        <authorList>
            <person name="Varghese N."/>
            <person name="Submissions S."/>
        </authorList>
    </citation>
    <scope>NUCLEOTIDE SEQUENCE [LARGE SCALE GENOMIC DNA]</scope>
    <source>
        <strain evidence="2">S5</strain>
    </source>
</reference>
<keyword evidence="2" id="KW-1185">Reference proteome</keyword>
<sequence>MSQPKLLFLDIDGTILTPDHTIQDSTIEAIEKVKAKGIDVFLATGRPLLELKDVKNQLNIHSAIGYNGAYAIYQGEEIYQAFIPESLVNHYVSLAKKLDHELVLYTKDKNLFTSTEPDHVNKFIQHFQITHNDTYNPDYANEILGITLLNVQKDEIIHYKTQHSIFFSQVNVEGLMNNYDVIQASVNKGKAIEFVLDRLGFTAEEAIAFGDGLNDREMLSTVKYGFAMGNAHPDLFDFANYTTTSVQNDGIYNGLKKLNVID</sequence>
<dbReference type="PROSITE" id="PS01228">
    <property type="entry name" value="COF_1"/>
    <property type="match status" value="1"/>
</dbReference>
<dbReference type="Pfam" id="PF08282">
    <property type="entry name" value="Hydrolase_3"/>
    <property type="match status" value="1"/>
</dbReference>
<dbReference type="PROSITE" id="PS01229">
    <property type="entry name" value="COF_2"/>
    <property type="match status" value="1"/>
</dbReference>